<evidence type="ECO:0000256" key="5">
    <source>
        <dbReference type="ARBA" id="ARBA00022679"/>
    </source>
</evidence>
<dbReference type="STRING" id="395965.Msil_1525"/>
<evidence type="ECO:0000256" key="10">
    <source>
        <dbReference type="ARBA" id="ARBA00023136"/>
    </source>
</evidence>
<evidence type="ECO:0000256" key="6">
    <source>
        <dbReference type="ARBA" id="ARBA00022692"/>
    </source>
</evidence>
<keyword evidence="8 12" id="KW-1133">Transmembrane helix</keyword>
<keyword evidence="6 12" id="KW-0812">Transmembrane</keyword>
<dbReference type="SMART" id="SM00387">
    <property type="entry name" value="HATPase_c"/>
    <property type="match status" value="1"/>
</dbReference>
<dbReference type="Gene3D" id="3.30.565.10">
    <property type="entry name" value="Histidine kinase-like ATPase, C-terminal domain"/>
    <property type="match status" value="1"/>
</dbReference>
<feature type="domain" description="Histidine kinase" evidence="13">
    <location>
        <begin position="244"/>
        <end position="457"/>
    </location>
</feature>
<dbReference type="SMART" id="SM00304">
    <property type="entry name" value="HAMP"/>
    <property type="match status" value="1"/>
</dbReference>
<dbReference type="AlphaFoldDB" id="B8EHZ3"/>
<keyword evidence="4" id="KW-0597">Phosphoprotein</keyword>
<dbReference type="EMBL" id="CP001280">
    <property type="protein sequence ID" value="ACK50475.1"/>
    <property type="molecule type" value="Genomic_DNA"/>
</dbReference>
<dbReference type="Proteomes" id="UP000002257">
    <property type="component" value="Chromosome"/>
</dbReference>
<evidence type="ECO:0000313" key="15">
    <source>
        <dbReference type="EMBL" id="ACK50475.1"/>
    </source>
</evidence>
<dbReference type="Pfam" id="PF00512">
    <property type="entry name" value="HisKA"/>
    <property type="match status" value="1"/>
</dbReference>
<dbReference type="GO" id="GO:0000155">
    <property type="term" value="F:phosphorelay sensor kinase activity"/>
    <property type="evidence" value="ECO:0007669"/>
    <property type="project" value="InterPro"/>
</dbReference>
<dbReference type="SUPFAM" id="SSF158472">
    <property type="entry name" value="HAMP domain-like"/>
    <property type="match status" value="1"/>
</dbReference>
<dbReference type="PANTHER" id="PTHR45436">
    <property type="entry name" value="SENSOR HISTIDINE KINASE YKOH"/>
    <property type="match status" value="1"/>
</dbReference>
<dbReference type="eggNOG" id="COG2205">
    <property type="taxonomic scope" value="Bacteria"/>
</dbReference>
<reference evidence="15 16" key="1">
    <citation type="journal article" date="2010" name="J. Bacteriol.">
        <title>Complete genome sequence of the aerobic facultative methanotroph Methylocella silvestris BL2.</title>
        <authorList>
            <person name="Chen Y."/>
            <person name="Crombie A."/>
            <person name="Rahman M.T."/>
            <person name="Dedysh S.N."/>
            <person name="Liesack W."/>
            <person name="Stott M.B."/>
            <person name="Alam M."/>
            <person name="Theisen A.R."/>
            <person name="Murrell J.C."/>
            <person name="Dunfield P.F."/>
        </authorList>
    </citation>
    <scope>NUCLEOTIDE SEQUENCE [LARGE SCALE GENOMIC DNA]</scope>
    <source>
        <strain evidence="16">DSM 15510 / CIP 108128 / LMG 27833 / NCIMB 13906 / BL2</strain>
    </source>
</reference>
<comment type="catalytic activity">
    <reaction evidence="1">
        <text>ATP + protein L-histidine = ADP + protein N-phospho-L-histidine.</text>
        <dbReference type="EC" id="2.7.13.3"/>
    </reaction>
</comment>
<keyword evidence="10 12" id="KW-0472">Membrane</keyword>
<dbReference type="InterPro" id="IPR003660">
    <property type="entry name" value="HAMP_dom"/>
</dbReference>
<dbReference type="PRINTS" id="PR00344">
    <property type="entry name" value="BCTRLSENSOR"/>
</dbReference>
<dbReference type="InterPro" id="IPR003661">
    <property type="entry name" value="HisK_dim/P_dom"/>
</dbReference>
<evidence type="ECO:0000256" key="11">
    <source>
        <dbReference type="SAM" id="MobiDB-lite"/>
    </source>
</evidence>
<evidence type="ECO:0000256" key="4">
    <source>
        <dbReference type="ARBA" id="ARBA00022553"/>
    </source>
</evidence>
<evidence type="ECO:0000259" key="13">
    <source>
        <dbReference type="PROSITE" id="PS50109"/>
    </source>
</evidence>
<keyword evidence="16" id="KW-1185">Reference proteome</keyword>
<evidence type="ECO:0000256" key="8">
    <source>
        <dbReference type="ARBA" id="ARBA00022989"/>
    </source>
</evidence>
<feature type="transmembrane region" description="Helical" evidence="12">
    <location>
        <begin position="159"/>
        <end position="181"/>
    </location>
</feature>
<dbReference type="SUPFAM" id="SSF47384">
    <property type="entry name" value="Homodimeric domain of signal transducing histidine kinase"/>
    <property type="match status" value="1"/>
</dbReference>
<dbReference type="PANTHER" id="PTHR45436:SF8">
    <property type="entry name" value="HISTIDINE KINASE"/>
    <property type="match status" value="1"/>
</dbReference>
<keyword evidence="7 15" id="KW-0418">Kinase</keyword>
<evidence type="ECO:0000313" key="16">
    <source>
        <dbReference type="Proteomes" id="UP000002257"/>
    </source>
</evidence>
<dbReference type="Pfam" id="PF02518">
    <property type="entry name" value="HATPase_c"/>
    <property type="match status" value="1"/>
</dbReference>
<dbReference type="Pfam" id="PF00672">
    <property type="entry name" value="HAMP"/>
    <property type="match status" value="1"/>
</dbReference>
<dbReference type="InterPro" id="IPR004358">
    <property type="entry name" value="Sig_transdc_His_kin-like_C"/>
</dbReference>
<gene>
    <name evidence="15" type="ordered locus">Msil_1525</name>
</gene>
<evidence type="ECO:0000256" key="2">
    <source>
        <dbReference type="ARBA" id="ARBA00004370"/>
    </source>
</evidence>
<dbReference type="InterPro" id="IPR005467">
    <property type="entry name" value="His_kinase_dom"/>
</dbReference>
<dbReference type="KEGG" id="msl:Msil_1525"/>
<accession>B8EHZ3</accession>
<keyword evidence="5" id="KW-0808">Transferase</keyword>
<dbReference type="InterPro" id="IPR036890">
    <property type="entry name" value="HATPase_C_sf"/>
</dbReference>
<feature type="transmembrane region" description="Helical" evidence="12">
    <location>
        <begin position="12"/>
        <end position="35"/>
    </location>
</feature>
<dbReference type="Gene3D" id="6.10.340.10">
    <property type="match status" value="1"/>
</dbReference>
<comment type="subcellular location">
    <subcellularLocation>
        <location evidence="2">Membrane</location>
    </subcellularLocation>
</comment>
<evidence type="ECO:0000256" key="9">
    <source>
        <dbReference type="ARBA" id="ARBA00023012"/>
    </source>
</evidence>
<dbReference type="SUPFAM" id="SSF55874">
    <property type="entry name" value="ATPase domain of HSP90 chaperone/DNA topoisomerase II/histidine kinase"/>
    <property type="match status" value="1"/>
</dbReference>
<dbReference type="Gene3D" id="1.10.287.130">
    <property type="match status" value="1"/>
</dbReference>
<dbReference type="PROSITE" id="PS50109">
    <property type="entry name" value="HIS_KIN"/>
    <property type="match status" value="1"/>
</dbReference>
<evidence type="ECO:0000256" key="12">
    <source>
        <dbReference type="SAM" id="Phobius"/>
    </source>
</evidence>
<dbReference type="SMART" id="SM00388">
    <property type="entry name" value="HisKA"/>
    <property type="match status" value="1"/>
</dbReference>
<dbReference type="InterPro" id="IPR003594">
    <property type="entry name" value="HATPase_dom"/>
</dbReference>
<dbReference type="CDD" id="cd00082">
    <property type="entry name" value="HisKA"/>
    <property type="match status" value="1"/>
</dbReference>
<dbReference type="GO" id="GO:0005886">
    <property type="term" value="C:plasma membrane"/>
    <property type="evidence" value="ECO:0007669"/>
    <property type="project" value="TreeGrafter"/>
</dbReference>
<organism evidence="15 16">
    <name type="scientific">Methylocella silvestris (strain DSM 15510 / CIP 108128 / LMG 27833 / NCIMB 13906 / BL2)</name>
    <dbReference type="NCBI Taxonomy" id="395965"/>
    <lineage>
        <taxon>Bacteria</taxon>
        <taxon>Pseudomonadati</taxon>
        <taxon>Pseudomonadota</taxon>
        <taxon>Alphaproteobacteria</taxon>
        <taxon>Hyphomicrobiales</taxon>
        <taxon>Beijerinckiaceae</taxon>
        <taxon>Methylocella</taxon>
    </lineage>
</organism>
<evidence type="ECO:0000256" key="3">
    <source>
        <dbReference type="ARBA" id="ARBA00012438"/>
    </source>
</evidence>
<feature type="region of interest" description="Disordered" evidence="11">
    <location>
        <begin position="453"/>
        <end position="472"/>
    </location>
</feature>
<dbReference type="InterPro" id="IPR050428">
    <property type="entry name" value="TCS_sensor_his_kinase"/>
</dbReference>
<evidence type="ECO:0000256" key="1">
    <source>
        <dbReference type="ARBA" id="ARBA00000085"/>
    </source>
</evidence>
<proteinExistence type="predicted"/>
<protein>
    <recommendedName>
        <fullName evidence="3">histidine kinase</fullName>
        <ecNumber evidence="3">2.7.13.3</ecNumber>
    </recommendedName>
</protein>
<name>B8EHZ3_METSB</name>
<dbReference type="PROSITE" id="PS50885">
    <property type="entry name" value="HAMP"/>
    <property type="match status" value="1"/>
</dbReference>
<keyword evidence="9" id="KW-0902">Two-component regulatory system</keyword>
<dbReference type="InterPro" id="IPR036097">
    <property type="entry name" value="HisK_dim/P_sf"/>
</dbReference>
<dbReference type="HOGENOM" id="CLU_000445_89_6_5"/>
<evidence type="ECO:0000259" key="14">
    <source>
        <dbReference type="PROSITE" id="PS50885"/>
    </source>
</evidence>
<sequence>MLRASVLRYSTLRHALLCIAFFSTAVFAHFGYVYWSTTSFVKAGSDRALSSENAALRLAYDHGGRAALATAVRRRVEDPGVDQASYLLTDALSAPIAGNIDAWRGAAVGREGFITFTATLPGAKMPPPRVRAHFDTLPNGDRLLVGRSVDDLDQFVRTIQLAFAAAIVLMFALAGFASVAVTRRTAGRIEAINATSREIMRSGLNSRIPLRGTRDEWDLLSANLNSMLDRIEELMEGVRQVSDNIAHDLRTPLSRMRGRLELAAKRRLSAEHADILIRETIGELDRVLALFSAILRIARLETQQGSASFRTVDLKEIAEGVAELFDAAAEEKGGHVNVKGAGATLMQGDRDLLFDALSNLTDNAVKYGGRCGAVTIEVSAGPAGPILAVSDRGPGIPPNEQKHVLKRFYRLEQSRTTPGNGLGLSLVAAVANVHGARITMQNNEPGLRFEIQFPGSDCGSETPEASRRGTRG</sequence>
<dbReference type="EC" id="2.7.13.3" evidence="3"/>
<evidence type="ECO:0000256" key="7">
    <source>
        <dbReference type="ARBA" id="ARBA00022777"/>
    </source>
</evidence>
<feature type="domain" description="HAMP" evidence="14">
    <location>
        <begin position="183"/>
        <end position="236"/>
    </location>
</feature>